<dbReference type="Pfam" id="PF11793">
    <property type="entry name" value="FANCL_C"/>
    <property type="match status" value="1"/>
</dbReference>
<dbReference type="CDD" id="cd16490">
    <property type="entry name" value="RING-CH-C4HC3_FANCL"/>
    <property type="match status" value="1"/>
</dbReference>
<protein>
    <submittedName>
        <fullName evidence="6">E3 ubiquitin-protein ligase FANCL-like isoform X2</fullName>
    </submittedName>
</protein>
<dbReference type="Pfam" id="PF18890">
    <property type="entry name" value="FANCL_d2"/>
    <property type="match status" value="1"/>
</dbReference>
<feature type="domain" description="FANCL UBC-like" evidence="4">
    <location>
        <begin position="197"/>
        <end position="293"/>
    </location>
</feature>
<dbReference type="SUPFAM" id="SSF57850">
    <property type="entry name" value="RING/U-box"/>
    <property type="match status" value="1"/>
</dbReference>
<dbReference type="InterPro" id="IPR026850">
    <property type="entry name" value="FANCL_C"/>
</dbReference>
<dbReference type="PANTHER" id="PTHR13206:SF0">
    <property type="entry name" value="E3 UBIQUITIN-PROTEIN LIGASE FANCL"/>
    <property type="match status" value="1"/>
</dbReference>
<accession>A0ABM1TBW2</accession>
<feature type="domain" description="FANCL UBC-like" evidence="3">
    <location>
        <begin position="106"/>
        <end position="192"/>
    </location>
</feature>
<proteinExistence type="predicted"/>
<dbReference type="RefSeq" id="XP_022253368.1">
    <property type="nucleotide sequence ID" value="XM_022397660.1"/>
</dbReference>
<dbReference type="InterPro" id="IPR044037">
    <property type="entry name" value="FANCL_d3"/>
</dbReference>
<evidence type="ECO:0000313" key="6">
    <source>
        <dbReference type="RefSeq" id="XP_022253368.1"/>
    </source>
</evidence>
<dbReference type="Pfam" id="PF18891">
    <property type="entry name" value="FANCL_d3"/>
    <property type="match status" value="1"/>
</dbReference>
<dbReference type="CDD" id="cd23831">
    <property type="entry name" value="DRWD-N_FANCL"/>
    <property type="match status" value="1"/>
</dbReference>
<dbReference type="CDD" id="cd23786">
    <property type="entry name" value="ELF_FANCL"/>
    <property type="match status" value="1"/>
</dbReference>
<dbReference type="PANTHER" id="PTHR13206">
    <property type="entry name" value="UBIQUITIN LIGASE PROTEIN PHF9 FANCONI ANEMIA GROUP L PROTEIN"/>
    <property type="match status" value="1"/>
</dbReference>
<dbReference type="InterPro" id="IPR043003">
    <property type="entry name" value="FANCL_d3_sf"/>
</dbReference>
<reference evidence="6" key="1">
    <citation type="submission" date="2025-08" db="UniProtKB">
        <authorList>
            <consortium name="RefSeq"/>
        </authorList>
    </citation>
    <scope>IDENTIFICATION</scope>
    <source>
        <tissue evidence="6">Muscle</tissue>
    </source>
</reference>
<dbReference type="InterPro" id="IPR043898">
    <property type="entry name" value="FANCL_d2"/>
</dbReference>
<dbReference type="InterPro" id="IPR026848">
    <property type="entry name" value="Fancl"/>
</dbReference>
<dbReference type="Proteomes" id="UP000694941">
    <property type="component" value="Unplaced"/>
</dbReference>
<dbReference type="Pfam" id="PF09765">
    <property type="entry name" value="FANCL_d1"/>
    <property type="match status" value="1"/>
</dbReference>
<dbReference type="CDD" id="cd23832">
    <property type="entry name" value="DRWD-C_FANCL"/>
    <property type="match status" value="1"/>
</dbReference>
<keyword evidence="5" id="KW-1185">Reference proteome</keyword>
<organism evidence="5 6">
    <name type="scientific">Limulus polyphemus</name>
    <name type="common">Atlantic horseshoe crab</name>
    <dbReference type="NCBI Taxonomy" id="6850"/>
    <lineage>
        <taxon>Eukaryota</taxon>
        <taxon>Metazoa</taxon>
        <taxon>Ecdysozoa</taxon>
        <taxon>Arthropoda</taxon>
        <taxon>Chelicerata</taxon>
        <taxon>Merostomata</taxon>
        <taxon>Xiphosura</taxon>
        <taxon>Limulidae</taxon>
        <taxon>Limulus</taxon>
    </lineage>
</organism>
<evidence type="ECO:0000313" key="5">
    <source>
        <dbReference type="Proteomes" id="UP000694941"/>
    </source>
</evidence>
<name>A0ABM1TBW2_LIMPO</name>
<dbReference type="GeneID" id="111088222"/>
<evidence type="ECO:0000259" key="4">
    <source>
        <dbReference type="Pfam" id="PF18891"/>
    </source>
</evidence>
<sequence>MSFSANICFERIFPQLIPLNEKLTQFRGFISALGEEFEVMLHLENGNLQLQGSWRLQQLLKPCHEAVVQSLKQSPELNIFLLELKDLLEKQLRQTKLRREILLPPPQYYSALLSHIAQSGWDKVEYVDPDLNTLHLRAKDENGRLHILQLHLPREYPKKPPVCSADLPEDFVFKWLTTSSLQDILEQFQTKLCFFQDFWMCMDEIDSSCWVLEPEKPRRKDCKRRLVLATNGSVQISVNPQCHRSIPECQFLGAERVIGPFRDNFNQNLEKWDVNSTILTNLKIVLDVKFPSPCSSNKEDYVVECGICYSFRLNDALPDKSCNNSHCSQLFHVECLIEWLRSVSTTTQSFSILFGECPYCDMPIMCKMS</sequence>
<gene>
    <name evidence="6" type="primary">LOC111088222</name>
</gene>
<dbReference type="Gene3D" id="3.30.40.10">
    <property type="entry name" value="Zinc/RING finger domain, C3HC4 (zinc finger)"/>
    <property type="match status" value="1"/>
</dbReference>
<feature type="domain" description="FANCL C-terminal" evidence="2">
    <location>
        <begin position="303"/>
        <end position="369"/>
    </location>
</feature>
<evidence type="ECO:0000259" key="3">
    <source>
        <dbReference type="Pfam" id="PF18890"/>
    </source>
</evidence>
<feature type="domain" description="Fanconi anemia complex subunit FancL WD-repeat containing" evidence="1">
    <location>
        <begin position="8"/>
        <end position="90"/>
    </location>
</feature>
<evidence type="ECO:0000259" key="2">
    <source>
        <dbReference type="Pfam" id="PF11793"/>
    </source>
</evidence>
<evidence type="ECO:0000259" key="1">
    <source>
        <dbReference type="Pfam" id="PF09765"/>
    </source>
</evidence>
<dbReference type="Gene3D" id="3.10.110.20">
    <property type="entry name" value="RWD domain-like"/>
    <property type="match status" value="1"/>
</dbReference>
<dbReference type="InterPro" id="IPR016135">
    <property type="entry name" value="UBQ-conjugating_enzyme/RWD"/>
</dbReference>
<dbReference type="SMART" id="SM01197">
    <property type="entry name" value="FANCL_C"/>
    <property type="match status" value="1"/>
</dbReference>
<dbReference type="InterPro" id="IPR019162">
    <property type="entry name" value="FancL_WD-rpt_cont_dom"/>
</dbReference>
<dbReference type="Gene3D" id="3.10.110.10">
    <property type="entry name" value="Ubiquitin Conjugating Enzyme"/>
    <property type="match status" value="1"/>
</dbReference>
<dbReference type="InterPro" id="IPR013083">
    <property type="entry name" value="Znf_RING/FYVE/PHD"/>
</dbReference>